<feature type="domain" description="C2H2-type" evidence="13">
    <location>
        <begin position="902"/>
        <end position="929"/>
    </location>
</feature>
<dbReference type="InterPro" id="IPR038269">
    <property type="entry name" value="SCAN_sf"/>
</dbReference>
<evidence type="ECO:0000256" key="11">
    <source>
        <dbReference type="PROSITE-ProRule" id="PRU00042"/>
    </source>
</evidence>
<evidence type="ECO:0000256" key="4">
    <source>
        <dbReference type="ARBA" id="ARBA00022737"/>
    </source>
</evidence>
<dbReference type="SMART" id="SM00431">
    <property type="entry name" value="SCAN"/>
    <property type="match status" value="5"/>
</dbReference>
<dbReference type="FunFam" id="3.30.160.60:FF:000358">
    <property type="entry name" value="zinc finger protein 24"/>
    <property type="match status" value="1"/>
</dbReference>
<dbReference type="SUPFAM" id="SSF47353">
    <property type="entry name" value="Retrovirus capsid dimerization domain-like"/>
    <property type="match status" value="5"/>
</dbReference>
<dbReference type="InterPro" id="IPR003309">
    <property type="entry name" value="SCAN_dom"/>
</dbReference>
<feature type="domain" description="C2H2-type" evidence="13">
    <location>
        <begin position="986"/>
        <end position="1013"/>
    </location>
</feature>
<feature type="domain" description="C2H2-type" evidence="13">
    <location>
        <begin position="1210"/>
        <end position="1237"/>
    </location>
</feature>
<evidence type="ECO:0000256" key="6">
    <source>
        <dbReference type="ARBA" id="ARBA00022833"/>
    </source>
</evidence>
<keyword evidence="6" id="KW-0862">Zinc</keyword>
<keyword evidence="5 11" id="KW-0863">Zinc-finger</keyword>
<feature type="domain" description="C2H2-type" evidence="13">
    <location>
        <begin position="1014"/>
        <end position="1041"/>
    </location>
</feature>
<dbReference type="PROSITE" id="PS00028">
    <property type="entry name" value="ZINC_FINGER_C2H2_1"/>
    <property type="match status" value="16"/>
</dbReference>
<keyword evidence="3" id="KW-0479">Metal-binding</keyword>
<evidence type="ECO:0000313" key="16">
    <source>
        <dbReference type="Proteomes" id="UP001190640"/>
    </source>
</evidence>
<feature type="domain" description="SCAN box" evidence="14">
    <location>
        <begin position="47"/>
        <end position="125"/>
    </location>
</feature>
<keyword evidence="16" id="KW-1185">Reference proteome</keyword>
<dbReference type="InterPro" id="IPR001909">
    <property type="entry name" value="KRAB"/>
</dbReference>
<feature type="domain" description="C2H2-type" evidence="13">
    <location>
        <begin position="1266"/>
        <end position="1293"/>
    </location>
</feature>
<dbReference type="GO" id="GO:0000978">
    <property type="term" value="F:RNA polymerase II cis-regulatory region sequence-specific DNA binding"/>
    <property type="evidence" value="ECO:0007669"/>
    <property type="project" value="TreeGrafter"/>
</dbReference>
<protein>
    <submittedName>
        <fullName evidence="17">Zinc finger protein 287-like</fullName>
    </submittedName>
</protein>
<evidence type="ECO:0000259" key="15">
    <source>
        <dbReference type="PROSITE" id="PS50805"/>
    </source>
</evidence>
<dbReference type="Proteomes" id="UP001190640">
    <property type="component" value="Chromosome 4"/>
</dbReference>
<dbReference type="FunFam" id="3.30.160.60:FF:000744">
    <property type="entry name" value="zinc finger E-box-binding homeobox 1"/>
    <property type="match status" value="1"/>
</dbReference>
<feature type="domain" description="SCAN box" evidence="14">
    <location>
        <begin position="515"/>
        <end position="593"/>
    </location>
</feature>
<dbReference type="FunFam" id="3.30.160.60:FF:000739">
    <property type="entry name" value="Zgc:171418 protein"/>
    <property type="match status" value="1"/>
</dbReference>
<dbReference type="GO" id="GO:0003700">
    <property type="term" value="F:DNA-binding transcription factor activity"/>
    <property type="evidence" value="ECO:0007669"/>
    <property type="project" value="TreeGrafter"/>
</dbReference>
<feature type="region of interest" description="Disordered" evidence="12">
    <location>
        <begin position="462"/>
        <end position="509"/>
    </location>
</feature>
<keyword evidence="10" id="KW-0539">Nucleus</keyword>
<feature type="region of interest" description="Disordered" evidence="12">
    <location>
        <begin position="842"/>
        <end position="901"/>
    </location>
</feature>
<evidence type="ECO:0000256" key="7">
    <source>
        <dbReference type="ARBA" id="ARBA00023015"/>
    </source>
</evidence>
<feature type="compositionally biased region" description="Basic and acidic residues" evidence="12">
    <location>
        <begin position="1"/>
        <end position="12"/>
    </location>
</feature>
<feature type="region of interest" description="Disordered" evidence="12">
    <location>
        <begin position="618"/>
        <end position="665"/>
    </location>
</feature>
<feature type="domain" description="KRAB" evidence="15">
    <location>
        <begin position="808"/>
        <end position="886"/>
    </location>
</feature>
<dbReference type="Pfam" id="PF01352">
    <property type="entry name" value="KRAB"/>
    <property type="match status" value="1"/>
</dbReference>
<comment type="similarity">
    <text evidence="2">Belongs to the krueppel C2H2-type zinc-finger protein family.</text>
</comment>
<keyword evidence="4" id="KW-0677">Repeat</keyword>
<feature type="domain" description="C2H2-type" evidence="13">
    <location>
        <begin position="958"/>
        <end position="985"/>
    </location>
</feature>
<feature type="domain" description="C2H2-type" evidence="13">
    <location>
        <begin position="1154"/>
        <end position="1181"/>
    </location>
</feature>
<feature type="domain" description="C2H2-type" evidence="13">
    <location>
        <begin position="1042"/>
        <end position="1069"/>
    </location>
</feature>
<gene>
    <name evidence="17" type="primary">LOC129327047</name>
</gene>
<proteinExistence type="inferred from homology"/>
<dbReference type="FunFam" id="1.10.4020.10:FF:000005">
    <property type="entry name" value="Uncharacterized protein"/>
    <property type="match status" value="5"/>
</dbReference>
<keyword evidence="9" id="KW-0804">Transcription</keyword>
<dbReference type="FunFam" id="3.30.160.60:FF:002343">
    <property type="entry name" value="Zinc finger protein 33A"/>
    <property type="match status" value="7"/>
</dbReference>
<dbReference type="Gene3D" id="6.10.140.140">
    <property type="match status" value="1"/>
</dbReference>
<feature type="region of interest" description="Disordered" evidence="12">
    <location>
        <begin position="148"/>
        <end position="197"/>
    </location>
</feature>
<feature type="domain" description="C2H2-type" evidence="13">
    <location>
        <begin position="1322"/>
        <end position="1349"/>
    </location>
</feature>
<feature type="domain" description="C2H2-type" evidence="13">
    <location>
        <begin position="1238"/>
        <end position="1265"/>
    </location>
</feature>
<dbReference type="InterPro" id="IPR036051">
    <property type="entry name" value="KRAB_dom_sf"/>
</dbReference>
<dbReference type="CDD" id="cd07765">
    <property type="entry name" value="KRAB_A-box"/>
    <property type="match status" value="1"/>
</dbReference>
<dbReference type="SMART" id="SM00355">
    <property type="entry name" value="ZnF_C2H2"/>
    <property type="match status" value="16"/>
</dbReference>
<feature type="domain" description="C2H2-type" evidence="13">
    <location>
        <begin position="1294"/>
        <end position="1321"/>
    </location>
</feature>
<dbReference type="GO" id="GO:0005634">
    <property type="term" value="C:nucleus"/>
    <property type="evidence" value="ECO:0007669"/>
    <property type="project" value="UniProtKB-SubCell"/>
</dbReference>
<dbReference type="PROSITE" id="PS50157">
    <property type="entry name" value="ZINC_FINGER_C2H2_2"/>
    <property type="match status" value="16"/>
</dbReference>
<feature type="compositionally biased region" description="Basic and acidic residues" evidence="12">
    <location>
        <begin position="309"/>
        <end position="324"/>
    </location>
</feature>
<evidence type="ECO:0000256" key="2">
    <source>
        <dbReference type="ARBA" id="ARBA00006991"/>
    </source>
</evidence>
<keyword evidence="8" id="KW-0238">DNA-binding</keyword>
<dbReference type="GO" id="GO:0008270">
    <property type="term" value="F:zinc ion binding"/>
    <property type="evidence" value="ECO:0007669"/>
    <property type="project" value="UniProtKB-KW"/>
</dbReference>
<dbReference type="FunFam" id="3.30.160.60:FF:001730">
    <property type="entry name" value="zinc finger protein 660"/>
    <property type="match status" value="1"/>
</dbReference>
<dbReference type="KEGG" id="emc:129327047"/>
<dbReference type="PROSITE" id="PS50805">
    <property type="entry name" value="KRAB"/>
    <property type="match status" value="1"/>
</dbReference>
<dbReference type="Pfam" id="PF02023">
    <property type="entry name" value="SCAN"/>
    <property type="match status" value="5"/>
</dbReference>
<dbReference type="PANTHER" id="PTHR24390:SF159">
    <property type="entry name" value="GROWTH FACTOR INDEPENDENT 1 TRANSCRIPTIONAL REPRESSOR"/>
    <property type="match status" value="1"/>
</dbReference>
<dbReference type="FunFam" id="3.30.160.60:FF:002090">
    <property type="entry name" value="Zinc finger protein 473"/>
    <property type="match status" value="1"/>
</dbReference>
<dbReference type="PROSITE" id="PS50804">
    <property type="entry name" value="SCAN_BOX"/>
    <property type="match status" value="5"/>
</dbReference>
<feature type="compositionally biased region" description="Low complexity" evidence="12">
    <location>
        <begin position="883"/>
        <end position="892"/>
    </location>
</feature>
<evidence type="ECO:0000256" key="5">
    <source>
        <dbReference type="ARBA" id="ARBA00022771"/>
    </source>
</evidence>
<feature type="domain" description="SCAN box" evidence="14">
    <location>
        <begin position="359"/>
        <end position="437"/>
    </location>
</feature>
<dbReference type="RefSeq" id="XP_054831444.1">
    <property type="nucleotide sequence ID" value="XM_054975469.1"/>
</dbReference>
<dbReference type="GeneID" id="129327047"/>
<reference evidence="17" key="1">
    <citation type="submission" date="2025-08" db="UniProtKB">
        <authorList>
            <consortium name="RefSeq"/>
        </authorList>
    </citation>
    <scope>IDENTIFICATION</scope>
    <source>
        <tissue evidence="17">Blood</tissue>
    </source>
</reference>
<dbReference type="PANTHER" id="PTHR24390">
    <property type="entry name" value="ZINC FINGER PROTEIN"/>
    <property type="match status" value="1"/>
</dbReference>
<accession>A0AA97J5Q6</accession>
<feature type="domain" description="C2H2-type" evidence="13">
    <location>
        <begin position="1182"/>
        <end position="1209"/>
    </location>
</feature>
<feature type="domain" description="C2H2-type" evidence="13">
    <location>
        <begin position="1098"/>
        <end position="1125"/>
    </location>
</feature>
<evidence type="ECO:0000313" key="17">
    <source>
        <dbReference type="RefSeq" id="XP_054831444.1"/>
    </source>
</evidence>
<name>A0AA97J5Q6_EUBMA</name>
<feature type="domain" description="SCAN box" evidence="14">
    <location>
        <begin position="671"/>
        <end position="749"/>
    </location>
</feature>
<feature type="domain" description="SCAN box" evidence="14">
    <location>
        <begin position="203"/>
        <end position="281"/>
    </location>
</feature>
<evidence type="ECO:0000256" key="9">
    <source>
        <dbReference type="ARBA" id="ARBA00023163"/>
    </source>
</evidence>
<feature type="domain" description="C2H2-type" evidence="13">
    <location>
        <begin position="1070"/>
        <end position="1097"/>
    </location>
</feature>
<dbReference type="FunFam" id="3.30.160.60:FF:001343">
    <property type="entry name" value="Zinc finger protein 568"/>
    <property type="match status" value="3"/>
</dbReference>
<keyword evidence="7" id="KW-0805">Transcription regulation</keyword>
<feature type="domain" description="C2H2-type" evidence="13">
    <location>
        <begin position="1126"/>
        <end position="1153"/>
    </location>
</feature>
<feature type="region of interest" description="Disordered" evidence="12">
    <location>
        <begin position="1"/>
        <end position="41"/>
    </location>
</feature>
<feature type="compositionally biased region" description="Basic and acidic residues" evidence="12">
    <location>
        <begin position="621"/>
        <end position="636"/>
    </location>
</feature>
<comment type="subcellular location">
    <subcellularLocation>
        <location evidence="1">Nucleus</location>
    </subcellularLocation>
</comment>
<dbReference type="SMART" id="SM00349">
    <property type="entry name" value="KRAB"/>
    <property type="match status" value="1"/>
</dbReference>
<feature type="region of interest" description="Disordered" evidence="12">
    <location>
        <begin position="306"/>
        <end position="353"/>
    </location>
</feature>
<evidence type="ECO:0000256" key="12">
    <source>
        <dbReference type="SAM" id="MobiDB-lite"/>
    </source>
</evidence>
<dbReference type="SUPFAM" id="SSF57667">
    <property type="entry name" value="beta-beta-alpha zinc fingers"/>
    <property type="match status" value="9"/>
</dbReference>
<dbReference type="SUPFAM" id="SSF109640">
    <property type="entry name" value="KRAB domain (Kruppel-associated box)"/>
    <property type="match status" value="1"/>
</dbReference>
<evidence type="ECO:0000256" key="8">
    <source>
        <dbReference type="ARBA" id="ARBA00023125"/>
    </source>
</evidence>
<sequence length="1351" mass="153136">MRGETDPADPKARKGPVSTEAESRGGPWEGTVQRSLGNDRFPSDVPRQHFRKFCYQEAKGPREVCSQLHHLCLQWLKPERHSKREMLDLVLLEQLLAVLPPEMENWVRGCRPESSSQTVALAEGFLLSQAEEKKQEQQVIGPALAFIEESGEEEGKMRGETDPADPKARKGPVSTEAESRGGPWEGTVQRSLGNDRFPSDVPRQHFRKFCYQEAKGPREVCSQLHHLCLQWLKPERHSKREMLDLVLLEQLLAVLPPEMENWVRGCRPESSSQAVALAEGFLLSQAEEKKQEQQVIGPALAFIEESGEEEGKMRGETDPADPKARKGPVSTEAESRGGPWEGTVQRSLGNDRFPSDVPRQHFRKFCYQEAKGPREVCSQLHHLCLQWLKPERHSKREMLDLVLLEQLLAVLPPEMENWVRGCRPESSSQAVALAEGFLLSQAEEKKQEQQVIGPALAFIEESGEEEGKMRGETDPADPKARKGPVSTEAESRGGPWEGTVQRSLGNDRFPSDVPRQHFRKFCYQEAKGPREVCSQLHHLCLQWLKPERHSKREMLDLVLLEQLLAVLPPEMENWVRGCRPESSSQAVALAEGFLLSQAEEKKQEQQVIGPALAFIEESGEEEGKMRGETDPADPKARKGPVSTEAESRGGPWEGTVQRSLGNDRFPSDVPRQHFRKFCYQEAKGPREVCSQLHHLCLQWLKPERHSKREMLDLVLLEQLLAVLPPEMENWVRGCRPESSSQAVALAEGFLLSQAEEKKQEQQVQERIAQESYNGTTFPGGALKPVISSLVSLCGREKATSMQQDSGPVTLEEVSVHFTEEEWALLDPDQRRLHKEVMEDNRQNVASLEPEGPQEKLKGGPQELPLEGKQQTGHSGTDRKRGSESSASKGAESQDFPPDQGKISCPVCGKTFRSKSLLDRHWRSHTGEKPYKCLECGKGFIQNGSLIAHQRFHTGEKPYKCLECGKAFVRKGHFLEHKNIHTGWKPHKCLDCGKSFARRRAVTIHRRIHTGEKPYICLECGKRFTHRTSLTVHQHLHTGEKPHACLECGKRFTQRASLTAHQCFHTGEKQYACSECGKRFTQRANLTAHQHFHKGEKPYACLECGKRFTHRANLTVHQRFHTGKKPYKCLECGKSFSQKIQLTTHQSIHIGEKPYKCLDCGKAFVWKNQLLVHKITHTGERPYQCLECGKRFTQRSNLTAHQRIHTGEKPYKCMECGKSFVWNKDLTTHQRTHTGEKPYKCTDCGKSFARSKDFTIHRRIHTGEKPYKCSECEKSFSNSKDLTIHRRTHTGEKPYKCLECGRSFAVIGGLAGHQKIHTGEKPFKCLECGKSFARSAYLAVHQRIHKGKKTYA</sequence>
<dbReference type="InterPro" id="IPR013087">
    <property type="entry name" value="Znf_C2H2_type"/>
</dbReference>
<evidence type="ECO:0000256" key="3">
    <source>
        <dbReference type="ARBA" id="ARBA00022723"/>
    </source>
</evidence>
<dbReference type="GO" id="GO:0006357">
    <property type="term" value="P:regulation of transcription by RNA polymerase II"/>
    <property type="evidence" value="ECO:0007669"/>
    <property type="project" value="TreeGrafter"/>
</dbReference>
<dbReference type="InterPro" id="IPR036236">
    <property type="entry name" value="Znf_C2H2_sf"/>
</dbReference>
<feature type="compositionally biased region" description="Basic and acidic residues" evidence="12">
    <location>
        <begin position="465"/>
        <end position="480"/>
    </location>
</feature>
<dbReference type="Gene3D" id="1.10.4020.10">
    <property type="entry name" value="DNA breaking-rejoining enzymes"/>
    <property type="match status" value="5"/>
</dbReference>
<dbReference type="Pfam" id="PF00096">
    <property type="entry name" value="zf-C2H2"/>
    <property type="match status" value="14"/>
</dbReference>
<evidence type="ECO:0000256" key="10">
    <source>
        <dbReference type="ARBA" id="ARBA00023242"/>
    </source>
</evidence>
<evidence type="ECO:0000259" key="14">
    <source>
        <dbReference type="PROSITE" id="PS50804"/>
    </source>
</evidence>
<feature type="domain" description="C2H2-type" evidence="13">
    <location>
        <begin position="930"/>
        <end position="957"/>
    </location>
</feature>
<feature type="compositionally biased region" description="Basic and acidic residues" evidence="12">
    <location>
        <begin position="153"/>
        <end position="168"/>
    </location>
</feature>
<dbReference type="FunFam" id="3.30.160.60:FF:001954">
    <property type="entry name" value="Zinc finger protein 787"/>
    <property type="match status" value="1"/>
</dbReference>
<evidence type="ECO:0000256" key="1">
    <source>
        <dbReference type="ARBA" id="ARBA00004123"/>
    </source>
</evidence>
<organism evidence="16 17">
    <name type="scientific">Eublepharis macularius</name>
    <name type="common">Leopard gecko</name>
    <name type="synonym">Cyrtodactylus macularius</name>
    <dbReference type="NCBI Taxonomy" id="481883"/>
    <lineage>
        <taxon>Eukaryota</taxon>
        <taxon>Metazoa</taxon>
        <taxon>Chordata</taxon>
        <taxon>Craniata</taxon>
        <taxon>Vertebrata</taxon>
        <taxon>Euteleostomi</taxon>
        <taxon>Lepidosauria</taxon>
        <taxon>Squamata</taxon>
        <taxon>Bifurcata</taxon>
        <taxon>Gekkota</taxon>
        <taxon>Eublepharidae</taxon>
        <taxon>Eublepharinae</taxon>
        <taxon>Eublepharis</taxon>
    </lineage>
</organism>
<dbReference type="Gene3D" id="3.30.160.60">
    <property type="entry name" value="Classic Zinc Finger"/>
    <property type="match status" value="16"/>
</dbReference>
<evidence type="ECO:0000259" key="13">
    <source>
        <dbReference type="PROSITE" id="PS50157"/>
    </source>
</evidence>